<reference evidence="12" key="1">
    <citation type="submission" date="2024-06" db="EMBL/GenBank/DDBJ databases">
        <title>Methylostella associata gen. nov., sp. nov., a novel Ancalomicrobiaceae-affiliated facultatively methylotrophic bacteria that feed on methanotrophs of the genus Methylococcus.</title>
        <authorList>
            <person name="Saltykova V."/>
            <person name="Danilova O.V."/>
            <person name="Oshkin I.Y."/>
            <person name="Belova S.E."/>
            <person name="Pimenov N.V."/>
            <person name="Dedysh S.N."/>
        </authorList>
    </citation>
    <scope>NUCLEOTIDE SEQUENCE</scope>
    <source>
        <strain evidence="12">S20</strain>
    </source>
</reference>
<evidence type="ECO:0000313" key="12">
    <source>
        <dbReference type="EMBL" id="XBY45453.1"/>
    </source>
</evidence>
<evidence type="ECO:0000256" key="1">
    <source>
        <dbReference type="ARBA" id="ARBA00011245"/>
    </source>
</evidence>
<accession>A0AAU7XCH8</accession>
<evidence type="ECO:0000256" key="5">
    <source>
        <dbReference type="ARBA" id="ARBA00041027"/>
    </source>
</evidence>
<feature type="compositionally biased region" description="Basic residues" evidence="9">
    <location>
        <begin position="27"/>
        <end position="42"/>
    </location>
</feature>
<dbReference type="InterPro" id="IPR011706">
    <property type="entry name" value="Cu-oxidase_C"/>
</dbReference>
<evidence type="ECO:0000256" key="4">
    <source>
        <dbReference type="ARBA" id="ARBA00038978"/>
    </source>
</evidence>
<evidence type="ECO:0000256" key="9">
    <source>
        <dbReference type="SAM" id="MobiDB-lite"/>
    </source>
</evidence>
<feature type="domain" description="Plastocyanin-like" evidence="11">
    <location>
        <begin position="89"/>
        <end position="195"/>
    </location>
</feature>
<dbReference type="SUPFAM" id="SSF49503">
    <property type="entry name" value="Cupredoxins"/>
    <property type="match status" value="3"/>
</dbReference>
<dbReference type="Pfam" id="PF07732">
    <property type="entry name" value="Cu-oxidase_3"/>
    <property type="match status" value="1"/>
</dbReference>
<gene>
    <name evidence="12" type="ORF">ABS361_03980</name>
</gene>
<comment type="catalytic activity">
    <reaction evidence="8">
        <text>4 Cu(+) + O2 + 4 H(+) = 4 Cu(2+) + 2 H2O</text>
        <dbReference type="Rhea" id="RHEA:30083"/>
        <dbReference type="ChEBI" id="CHEBI:15377"/>
        <dbReference type="ChEBI" id="CHEBI:15378"/>
        <dbReference type="ChEBI" id="CHEBI:15379"/>
        <dbReference type="ChEBI" id="CHEBI:29036"/>
        <dbReference type="ChEBI" id="CHEBI:49552"/>
        <dbReference type="EC" id="1.16.3.4"/>
    </reaction>
    <physiologicalReaction direction="left-to-right" evidence="8">
        <dbReference type="Rhea" id="RHEA:30084"/>
    </physiologicalReaction>
</comment>
<evidence type="ECO:0000256" key="7">
    <source>
        <dbReference type="ARBA" id="ARBA00043090"/>
    </source>
</evidence>
<evidence type="ECO:0000259" key="11">
    <source>
        <dbReference type="Pfam" id="PF07732"/>
    </source>
</evidence>
<dbReference type="KEGG" id="mflg:ABS361_03980"/>
<evidence type="ECO:0000259" key="10">
    <source>
        <dbReference type="Pfam" id="PF07731"/>
    </source>
</evidence>
<dbReference type="InterPro" id="IPR011707">
    <property type="entry name" value="Cu-oxidase-like_N"/>
</dbReference>
<feature type="region of interest" description="Disordered" evidence="9">
    <location>
        <begin position="23"/>
        <end position="63"/>
    </location>
</feature>
<proteinExistence type="predicted"/>
<feature type="compositionally biased region" description="Polar residues" evidence="9">
    <location>
        <begin position="423"/>
        <end position="437"/>
    </location>
</feature>
<dbReference type="PANTHER" id="PTHR48267">
    <property type="entry name" value="CUPREDOXIN SUPERFAMILY PROTEIN"/>
    <property type="match status" value="1"/>
</dbReference>
<dbReference type="InterPro" id="IPR002355">
    <property type="entry name" value="Cu_oxidase_Cu_BS"/>
</dbReference>
<keyword evidence="2" id="KW-0479">Metal-binding</keyword>
<evidence type="ECO:0000256" key="6">
    <source>
        <dbReference type="ARBA" id="ARBA00042896"/>
    </source>
</evidence>
<dbReference type="InterPro" id="IPR008972">
    <property type="entry name" value="Cupredoxin"/>
</dbReference>
<dbReference type="InterPro" id="IPR006311">
    <property type="entry name" value="TAT_signal"/>
</dbReference>
<dbReference type="AlphaFoldDB" id="A0AAU7XCH8"/>
<feature type="domain" description="Plastocyanin-like" evidence="10">
    <location>
        <begin position="440"/>
        <end position="551"/>
    </location>
</feature>
<dbReference type="PROSITE" id="PS51318">
    <property type="entry name" value="TAT"/>
    <property type="match status" value="1"/>
</dbReference>
<dbReference type="PANTHER" id="PTHR48267:SF1">
    <property type="entry name" value="BILIRUBIN OXIDASE"/>
    <property type="match status" value="1"/>
</dbReference>
<evidence type="ECO:0000256" key="3">
    <source>
        <dbReference type="ARBA" id="ARBA00023002"/>
    </source>
</evidence>
<evidence type="ECO:0000256" key="8">
    <source>
        <dbReference type="ARBA" id="ARBA00048092"/>
    </source>
</evidence>
<keyword evidence="3" id="KW-0560">Oxidoreductase</keyword>
<dbReference type="InterPro" id="IPR045087">
    <property type="entry name" value="Cu-oxidase_fam"/>
</dbReference>
<dbReference type="RefSeq" id="WP_407050546.1">
    <property type="nucleotide sequence ID" value="NZ_CP158568.1"/>
</dbReference>
<dbReference type="Pfam" id="PF07731">
    <property type="entry name" value="Cu-oxidase_2"/>
    <property type="match status" value="1"/>
</dbReference>
<comment type="subunit">
    <text evidence="1">Monomer.</text>
</comment>
<dbReference type="GO" id="GO:0005507">
    <property type="term" value="F:copper ion binding"/>
    <property type="evidence" value="ECO:0007669"/>
    <property type="project" value="InterPro"/>
</dbReference>
<protein>
    <recommendedName>
        <fullName evidence="5">Multicopper oxidase CueO</fullName>
        <ecNumber evidence="4">1.16.3.4</ecNumber>
    </recommendedName>
    <alternativeName>
        <fullName evidence="6">Copper efflux oxidase</fullName>
    </alternativeName>
    <alternativeName>
        <fullName evidence="7">Cuprous oxidase</fullName>
    </alternativeName>
</protein>
<dbReference type="Gene3D" id="2.60.40.420">
    <property type="entry name" value="Cupredoxins - blue copper proteins"/>
    <property type="match status" value="3"/>
</dbReference>
<evidence type="ECO:0000256" key="2">
    <source>
        <dbReference type="ARBA" id="ARBA00022723"/>
    </source>
</evidence>
<dbReference type="EMBL" id="CP158568">
    <property type="protein sequence ID" value="XBY45453.1"/>
    <property type="molecule type" value="Genomic_DNA"/>
</dbReference>
<dbReference type="GO" id="GO:0016491">
    <property type="term" value="F:oxidoreductase activity"/>
    <property type="evidence" value="ECO:0007669"/>
    <property type="project" value="UniProtKB-KW"/>
</dbReference>
<dbReference type="CDD" id="cd13890">
    <property type="entry name" value="CuRO_3_CueO_FtsP"/>
    <property type="match status" value="1"/>
</dbReference>
<dbReference type="PROSITE" id="PS00080">
    <property type="entry name" value="MULTICOPPER_OXIDASE2"/>
    <property type="match status" value="1"/>
</dbReference>
<organism evidence="12">
    <name type="scientific">Methyloraptor flagellatus</name>
    <dbReference type="NCBI Taxonomy" id="3162530"/>
    <lineage>
        <taxon>Bacteria</taxon>
        <taxon>Pseudomonadati</taxon>
        <taxon>Pseudomonadota</taxon>
        <taxon>Alphaproteobacteria</taxon>
        <taxon>Hyphomicrobiales</taxon>
        <taxon>Ancalomicrobiaceae</taxon>
        <taxon>Methyloraptor</taxon>
    </lineage>
</organism>
<dbReference type="EC" id="1.16.3.4" evidence="4"/>
<sequence length="552" mass="59020">MTLSRRSLLLGSAAALFALVESAEARSKRRRSGGRKASRGKASRAAAASAPQTPPPPNGTALPIPELITVAADGETTIAAGFADHAFIKDKPARVAGYNGRHLGPALRLVRGQSATIRIENKLDRPTNVHWHGLSVDAKLDGAMQPPLAPGASATYKITADQSSATLWYHAHVHGSVGRDVHDGLAGFLIVEDPDEIGLGLPSTWGVDDIPLLIQDKDFDAAGAPVYAPDADAIEHGFRGRTVLVNGVREAVARVPQRPVRFRLLNASSARTYRLYCEDERGFDLIATDGGYLPGPVEITMLVLAPGERAEILIDFSLGSTNLMSTPDVHEHRMGATAMSLPDVIDKPFRVCGFDPFSDNRPGTKRPDRLVVLPPADPKTAVRRRRFELKSLAATAMPYAAGDHAAMDHTTMDHAAMGHAGHGQTTAQPTSRTTSGASDGAPRPALGINGKAFAMGRIDEEVGLGTTEIWEIVSAEMAHPFHVHGVQFRVLGEDGGPPKTWNSGLKDTVLVENSAELLITFPHRADRSAPFVYHCHVLEHEDAGMMGTFTVS</sequence>
<name>A0AAU7XCH8_9HYPH</name>
<feature type="region of interest" description="Disordered" evidence="9">
    <location>
        <begin position="416"/>
        <end position="443"/>
    </location>
</feature>